<comment type="caution">
    <text evidence="3">The sequence shown here is derived from an EMBL/GenBank/DDBJ whole genome shotgun (WGS) entry which is preliminary data.</text>
</comment>
<evidence type="ECO:0000256" key="1">
    <source>
        <dbReference type="ARBA" id="ARBA00023125"/>
    </source>
</evidence>
<dbReference type="PROSITE" id="PS50110">
    <property type="entry name" value="RESPONSE_REGULATORY"/>
    <property type="match status" value="1"/>
</dbReference>
<dbReference type="PANTHER" id="PTHR43214">
    <property type="entry name" value="TWO-COMPONENT RESPONSE REGULATOR"/>
    <property type="match status" value="1"/>
</dbReference>
<dbReference type="InterPro" id="IPR011006">
    <property type="entry name" value="CheY-like_superfamily"/>
</dbReference>
<dbReference type="CDD" id="cd17535">
    <property type="entry name" value="REC_NarL-like"/>
    <property type="match status" value="1"/>
</dbReference>
<dbReference type="InterPro" id="IPR039420">
    <property type="entry name" value="WalR-like"/>
</dbReference>
<proteinExistence type="predicted"/>
<dbReference type="SMART" id="SM00448">
    <property type="entry name" value="REC"/>
    <property type="match status" value="1"/>
</dbReference>
<reference evidence="3" key="1">
    <citation type="journal article" date="2015" name="Nature">
        <title>Complex archaea that bridge the gap between prokaryotes and eukaryotes.</title>
        <authorList>
            <person name="Spang A."/>
            <person name="Saw J.H."/>
            <person name="Jorgensen S.L."/>
            <person name="Zaremba-Niedzwiedzka K."/>
            <person name="Martijn J."/>
            <person name="Lind A.E."/>
            <person name="van Eijk R."/>
            <person name="Schleper C."/>
            <person name="Guy L."/>
            <person name="Ettema T.J."/>
        </authorList>
    </citation>
    <scope>NUCLEOTIDE SEQUENCE</scope>
</reference>
<dbReference type="SUPFAM" id="SSF52172">
    <property type="entry name" value="CheY-like"/>
    <property type="match status" value="1"/>
</dbReference>
<gene>
    <name evidence="3" type="ORF">LCGC14_3095690</name>
</gene>
<evidence type="ECO:0000259" key="2">
    <source>
        <dbReference type="PROSITE" id="PS50110"/>
    </source>
</evidence>
<dbReference type="InterPro" id="IPR001789">
    <property type="entry name" value="Sig_transdc_resp-reg_receiver"/>
</dbReference>
<dbReference type="GO" id="GO:0003677">
    <property type="term" value="F:DNA binding"/>
    <property type="evidence" value="ECO:0007669"/>
    <property type="project" value="UniProtKB-KW"/>
</dbReference>
<organism evidence="3">
    <name type="scientific">marine sediment metagenome</name>
    <dbReference type="NCBI Taxonomy" id="412755"/>
    <lineage>
        <taxon>unclassified sequences</taxon>
        <taxon>metagenomes</taxon>
        <taxon>ecological metagenomes</taxon>
    </lineage>
</organism>
<dbReference type="GO" id="GO:0000160">
    <property type="term" value="P:phosphorelay signal transduction system"/>
    <property type="evidence" value="ECO:0007669"/>
    <property type="project" value="InterPro"/>
</dbReference>
<protein>
    <recommendedName>
        <fullName evidence="2">Response regulatory domain-containing protein</fullName>
    </recommendedName>
</protein>
<accession>A0A0F8YGS2</accession>
<dbReference type="Gene3D" id="3.40.50.2300">
    <property type="match status" value="1"/>
</dbReference>
<sequence>MKKIRVLIADDHTLVREGLRALLEAQGGFEVIAEASNGHEAIERALEMRPDVILMDIGMPGLDGLEATRRIVKESPGIRVLVLTVHETEDYFFRALEAGAQGFLVKDAASTLWETTATLRASSLAVICHTFLP</sequence>
<keyword evidence="1" id="KW-0238">DNA-binding</keyword>
<name>A0A0F8YGS2_9ZZZZ</name>
<feature type="domain" description="Response regulatory" evidence="2">
    <location>
        <begin position="5"/>
        <end position="121"/>
    </location>
</feature>
<dbReference type="Pfam" id="PF00072">
    <property type="entry name" value="Response_reg"/>
    <property type="match status" value="1"/>
</dbReference>
<dbReference type="EMBL" id="LAZR01066555">
    <property type="protein sequence ID" value="KKK53349.1"/>
    <property type="molecule type" value="Genomic_DNA"/>
</dbReference>
<dbReference type="AlphaFoldDB" id="A0A0F8YGS2"/>
<dbReference type="InterPro" id="IPR058245">
    <property type="entry name" value="NreC/VraR/RcsB-like_REC"/>
</dbReference>
<evidence type="ECO:0000313" key="3">
    <source>
        <dbReference type="EMBL" id="KKK53349.1"/>
    </source>
</evidence>